<gene>
    <name evidence="1" type="ORF">GU926_00390</name>
</gene>
<dbReference type="Pfam" id="PF05013">
    <property type="entry name" value="FGase"/>
    <property type="match status" value="1"/>
</dbReference>
<dbReference type="InterPro" id="IPR007709">
    <property type="entry name" value="N-FG_amidohydro"/>
</dbReference>
<dbReference type="Proteomes" id="UP000464214">
    <property type="component" value="Chromosome"/>
</dbReference>
<evidence type="ECO:0000313" key="1">
    <source>
        <dbReference type="EMBL" id="QHL85982.1"/>
    </source>
</evidence>
<keyword evidence="1" id="KW-0378">Hydrolase</keyword>
<dbReference type="Gene3D" id="3.40.630.40">
    <property type="entry name" value="Zn-dependent exopeptidases"/>
    <property type="match status" value="1"/>
</dbReference>
<dbReference type="AlphaFoldDB" id="A0A6P1NZJ2"/>
<dbReference type="KEGG" id="nib:GU926_00390"/>
<keyword evidence="2" id="KW-1185">Reference proteome</keyword>
<sequence>MSTLPLVCLLTCEHAGNEVPPETAHIFKGKEEVLYTHKAIDLGAHVLARHLERALHLPLYVTTVTRLLVEANRSLDSDELFSKFSKKLSEAEKHQVLEAHYHPHRNQVLNRIEEEIAKGNRVLHLAVHTFTPALDGDVRKADIGLLFDPAKPLEKKIAGQFKTALEKQNPQRHILYNDPYPGTADGFPTYLRSKLEKDQYAGFELEVNQKFFLSGDPDAWETVKQEIGEALKTVLQKYQEKRRITIRKAE</sequence>
<dbReference type="GO" id="GO:0016787">
    <property type="term" value="F:hydrolase activity"/>
    <property type="evidence" value="ECO:0007669"/>
    <property type="project" value="UniProtKB-KW"/>
</dbReference>
<organism evidence="1 2">
    <name type="scientific">Nibribacter ruber</name>
    <dbReference type="NCBI Taxonomy" id="2698458"/>
    <lineage>
        <taxon>Bacteria</taxon>
        <taxon>Pseudomonadati</taxon>
        <taxon>Bacteroidota</taxon>
        <taxon>Cytophagia</taxon>
        <taxon>Cytophagales</taxon>
        <taxon>Hymenobacteraceae</taxon>
        <taxon>Nibribacter</taxon>
    </lineage>
</organism>
<dbReference type="SUPFAM" id="SSF53187">
    <property type="entry name" value="Zn-dependent exopeptidases"/>
    <property type="match status" value="1"/>
</dbReference>
<name>A0A6P1NZJ2_9BACT</name>
<dbReference type="EMBL" id="CP047897">
    <property type="protein sequence ID" value="QHL85982.1"/>
    <property type="molecule type" value="Genomic_DNA"/>
</dbReference>
<evidence type="ECO:0000313" key="2">
    <source>
        <dbReference type="Proteomes" id="UP000464214"/>
    </source>
</evidence>
<accession>A0A6P1NZJ2</accession>
<reference evidence="1 2" key="1">
    <citation type="submission" date="2020-01" db="EMBL/GenBank/DDBJ databases">
        <authorList>
            <person name="Kim M."/>
        </authorList>
    </citation>
    <scope>NUCLEOTIDE SEQUENCE [LARGE SCALE GENOMIC DNA]</scope>
    <source>
        <strain evidence="1 2">BT10</strain>
    </source>
</reference>
<proteinExistence type="predicted"/>
<dbReference type="RefSeq" id="WP_160687943.1">
    <property type="nucleotide sequence ID" value="NZ_CP047897.1"/>
</dbReference>
<protein>
    <submittedName>
        <fullName evidence="1">N-formylglutamate amidohydrolase</fullName>
    </submittedName>
</protein>